<evidence type="ECO:0000313" key="3">
    <source>
        <dbReference type="Proteomes" id="UP000559885"/>
    </source>
</evidence>
<organism evidence="2 3">
    <name type="scientific">Listeria aquatica</name>
    <dbReference type="NCBI Taxonomy" id="1494960"/>
    <lineage>
        <taxon>Bacteria</taxon>
        <taxon>Bacillati</taxon>
        <taxon>Bacillota</taxon>
        <taxon>Bacilli</taxon>
        <taxon>Bacillales</taxon>
        <taxon>Listeriaceae</taxon>
        <taxon>Listeria</taxon>
    </lineage>
</organism>
<protein>
    <recommendedName>
        <fullName evidence="4">Lactococcin 972 family bacteriocin</fullName>
    </recommendedName>
</protein>
<dbReference type="Proteomes" id="UP000559885">
    <property type="component" value="Unassembled WGS sequence"/>
</dbReference>
<accession>A0A841ZPZ9</accession>
<evidence type="ECO:0000313" key="2">
    <source>
        <dbReference type="EMBL" id="MBC1522576.1"/>
    </source>
</evidence>
<evidence type="ECO:0008006" key="4">
    <source>
        <dbReference type="Google" id="ProtNLM"/>
    </source>
</evidence>
<keyword evidence="1" id="KW-0732">Signal</keyword>
<feature type="chain" id="PRO_5032924157" description="Lactococcin 972 family bacteriocin" evidence="1">
    <location>
        <begin position="28"/>
        <end position="94"/>
    </location>
</feature>
<comment type="caution">
    <text evidence="2">The sequence shown here is derived from an EMBL/GenBank/DDBJ whole genome shotgun (WGS) entry which is preliminary data.</text>
</comment>
<feature type="signal peptide" evidence="1">
    <location>
        <begin position="1"/>
        <end position="27"/>
    </location>
</feature>
<dbReference type="EMBL" id="JAARRM010000008">
    <property type="protein sequence ID" value="MBC1522576.1"/>
    <property type="molecule type" value="Genomic_DNA"/>
</dbReference>
<proteinExistence type="predicted"/>
<dbReference type="RefSeq" id="WP_185375174.1">
    <property type="nucleotide sequence ID" value="NZ_JAARRM010000008.1"/>
</dbReference>
<name>A0A841ZPZ9_9LIST</name>
<dbReference type="AlphaFoldDB" id="A0A841ZPZ9"/>
<evidence type="ECO:0000256" key="1">
    <source>
        <dbReference type="SAM" id="SignalP"/>
    </source>
</evidence>
<gene>
    <name evidence="2" type="ORF">HB912_13040</name>
</gene>
<reference evidence="2 3" key="1">
    <citation type="submission" date="2020-03" db="EMBL/GenBank/DDBJ databases">
        <title>Soil Listeria distribution.</title>
        <authorList>
            <person name="Liao J."/>
            <person name="Wiedmann M."/>
        </authorList>
    </citation>
    <scope>NUCLEOTIDE SEQUENCE [LARGE SCALE GENOMIC DNA]</scope>
    <source>
        <strain evidence="2 3">FSL L7-1507</strain>
    </source>
</reference>
<sequence length="94" mass="11042">MKYKKVIILFTLAVMLILAPLSNSAEARVMGQVENYHHKIYYGYGPYWGPKFGEVSKYLSVAHGYRKTGYNKIRLNQLGPLTFKYRFVAKYRVW</sequence>